<dbReference type="EMBL" id="VEPZ02001673">
    <property type="protein sequence ID" value="KAE8663507.1"/>
    <property type="molecule type" value="Genomic_DNA"/>
</dbReference>
<proteinExistence type="predicted"/>
<dbReference type="Gene3D" id="2.60.120.10">
    <property type="entry name" value="Jelly Rolls"/>
    <property type="match status" value="2"/>
</dbReference>
<organism evidence="2 3">
    <name type="scientific">Hibiscus syriacus</name>
    <name type="common">Rose of Sharon</name>
    <dbReference type="NCBI Taxonomy" id="106335"/>
    <lineage>
        <taxon>Eukaryota</taxon>
        <taxon>Viridiplantae</taxon>
        <taxon>Streptophyta</taxon>
        <taxon>Embryophyta</taxon>
        <taxon>Tracheophyta</taxon>
        <taxon>Spermatophyta</taxon>
        <taxon>Magnoliopsida</taxon>
        <taxon>eudicotyledons</taxon>
        <taxon>Gunneridae</taxon>
        <taxon>Pentapetalae</taxon>
        <taxon>rosids</taxon>
        <taxon>malvids</taxon>
        <taxon>Malvales</taxon>
        <taxon>Malvaceae</taxon>
        <taxon>Malvoideae</taxon>
        <taxon>Hibiscus</taxon>
    </lineage>
</organism>
<evidence type="ECO:0000313" key="3">
    <source>
        <dbReference type="Proteomes" id="UP000436088"/>
    </source>
</evidence>
<feature type="region of interest" description="Disordered" evidence="1">
    <location>
        <begin position="1"/>
        <end position="25"/>
    </location>
</feature>
<protein>
    <submittedName>
        <fullName evidence="2">Uncharacterized protein</fullName>
    </submittedName>
</protein>
<comment type="caution">
    <text evidence="2">The sequence shown here is derived from an EMBL/GenBank/DDBJ whole genome shotgun (WGS) entry which is preliminary data.</text>
</comment>
<dbReference type="PANTHER" id="PTHR31189">
    <property type="entry name" value="OS03G0336100 PROTEIN-RELATED"/>
    <property type="match status" value="1"/>
</dbReference>
<feature type="region of interest" description="Disordered" evidence="1">
    <location>
        <begin position="175"/>
        <end position="216"/>
    </location>
</feature>
<dbReference type="Proteomes" id="UP000436088">
    <property type="component" value="Unassembled WGS sequence"/>
</dbReference>
<name>A0A6A2Y1L5_HIBSY</name>
<keyword evidence="3" id="KW-1185">Reference proteome</keyword>
<reference evidence="2" key="1">
    <citation type="submission" date="2019-09" db="EMBL/GenBank/DDBJ databases">
        <title>Draft genome information of white flower Hibiscus syriacus.</title>
        <authorList>
            <person name="Kim Y.-M."/>
        </authorList>
    </citation>
    <scope>NUCLEOTIDE SEQUENCE [LARGE SCALE GENOMIC DNA]</scope>
    <source>
        <strain evidence="2">YM2019G1</strain>
    </source>
</reference>
<dbReference type="InterPro" id="IPR050253">
    <property type="entry name" value="Seed_Storage-Functional"/>
</dbReference>
<evidence type="ECO:0000313" key="2">
    <source>
        <dbReference type="EMBL" id="KAE8663507.1"/>
    </source>
</evidence>
<evidence type="ECO:0000256" key="1">
    <source>
        <dbReference type="SAM" id="MobiDB-lite"/>
    </source>
</evidence>
<feature type="compositionally biased region" description="Basic and acidic residues" evidence="1">
    <location>
        <begin position="180"/>
        <end position="205"/>
    </location>
</feature>
<dbReference type="PANTHER" id="PTHR31189:SF41">
    <property type="entry name" value="VICILIN C72"/>
    <property type="match status" value="1"/>
</dbReference>
<dbReference type="AlphaFoldDB" id="A0A6A2Y1L5"/>
<dbReference type="InterPro" id="IPR011051">
    <property type="entry name" value="RmlC_Cupin_sf"/>
</dbReference>
<dbReference type="SUPFAM" id="SSF51182">
    <property type="entry name" value="RmlC-like cupins"/>
    <property type="match status" value="2"/>
</dbReference>
<feature type="region of interest" description="Disordered" evidence="1">
    <location>
        <begin position="37"/>
        <end position="68"/>
    </location>
</feature>
<accession>A0A6A2Y1L5</accession>
<dbReference type="InterPro" id="IPR014710">
    <property type="entry name" value="RmlC-like_jellyroll"/>
</dbReference>
<gene>
    <name evidence="2" type="ORF">F3Y22_tig00112957pilonHSYRG00068</name>
</gene>
<sequence>MVGEEPQVHATARDGDDGLGEGSWAYPYRRRRNRRRLSYPRAELRADGDGESSGSGDEFSPWSCGKSSNRNHCVFVEPRRQGKAKHCCTSPPVNNPGKFEEFFPAGQYPQSFYQHLSRDVLEAALNTRSELLDRLLQANQSQQGMFRIASQEQIKTLSRGARSGGYVEMVVPSLSNQNSHGEEETKGGEYWKSSEIEEEKARREEQEEIEREEEKRGHPVTYIASHNQHVSFIAFGLSNRNNTRIFIAGKDNVVKQIDSEVKELAFGFGVPSSLIDEIFNNLPESYFVSRQSQNVDLKRVWATPKPRSWTLFICSSC</sequence>